<keyword evidence="9 11" id="KW-0227">DNA damage</keyword>
<evidence type="ECO:0000256" key="10">
    <source>
        <dbReference type="RuleBase" id="RU000526"/>
    </source>
</evidence>
<organism evidence="14 15">
    <name type="scientific">Streptomyces rhizosphaericus</name>
    <dbReference type="NCBI Taxonomy" id="114699"/>
    <lineage>
        <taxon>Bacteria</taxon>
        <taxon>Bacillati</taxon>
        <taxon>Actinomycetota</taxon>
        <taxon>Actinomycetes</taxon>
        <taxon>Kitasatosporales</taxon>
        <taxon>Streptomycetaceae</taxon>
        <taxon>Streptomyces</taxon>
        <taxon>Streptomyces violaceusniger group</taxon>
    </lineage>
</organism>
<dbReference type="InterPro" id="IPR027417">
    <property type="entry name" value="P-loop_NTPase"/>
</dbReference>
<dbReference type="Pfam" id="PF00154">
    <property type="entry name" value="RecA_N"/>
    <property type="match status" value="1"/>
</dbReference>
<gene>
    <name evidence="9 14" type="primary">recA</name>
    <name evidence="14" type="ORF">GCM10009575_090030</name>
</gene>
<evidence type="ECO:0000256" key="9">
    <source>
        <dbReference type="HAMAP-Rule" id="MF_00268"/>
    </source>
</evidence>
<dbReference type="Gene3D" id="3.40.50.300">
    <property type="entry name" value="P-loop containing nucleotide triphosphate hydrolases"/>
    <property type="match status" value="1"/>
</dbReference>
<keyword evidence="9" id="KW-0963">Cytoplasm</keyword>
<dbReference type="PROSITE" id="PS50162">
    <property type="entry name" value="RECA_2"/>
    <property type="match status" value="1"/>
</dbReference>
<dbReference type="InterPro" id="IPR003593">
    <property type="entry name" value="AAA+_ATPase"/>
</dbReference>
<dbReference type="InterPro" id="IPR020588">
    <property type="entry name" value="RecA_ATP-bd"/>
</dbReference>
<evidence type="ECO:0000313" key="14">
    <source>
        <dbReference type="EMBL" id="GAA0958432.1"/>
    </source>
</evidence>
<keyword evidence="7 9" id="KW-0742">SOS response</keyword>
<evidence type="ECO:0000256" key="1">
    <source>
        <dbReference type="ARBA" id="ARBA00009391"/>
    </source>
</evidence>
<comment type="caution">
    <text evidence="14">The sequence shown here is derived from an EMBL/GenBank/DDBJ whole genome shotgun (WGS) entry which is preliminary data.</text>
</comment>
<dbReference type="PANTHER" id="PTHR45900:SF1">
    <property type="entry name" value="MITOCHONDRIAL DNA REPAIR PROTEIN RECA HOMOLOG-RELATED"/>
    <property type="match status" value="1"/>
</dbReference>
<dbReference type="HAMAP" id="MF_00268">
    <property type="entry name" value="RecA"/>
    <property type="match status" value="1"/>
</dbReference>
<feature type="binding site" evidence="9">
    <location>
        <begin position="66"/>
        <end position="73"/>
    </location>
    <ligand>
        <name>ATP</name>
        <dbReference type="ChEBI" id="CHEBI:30616"/>
    </ligand>
</feature>
<feature type="domain" description="RecA family profile 2" evidence="13">
    <location>
        <begin position="200"/>
        <end position="273"/>
    </location>
</feature>
<evidence type="ECO:0000259" key="13">
    <source>
        <dbReference type="PROSITE" id="PS50163"/>
    </source>
</evidence>
<evidence type="ECO:0000256" key="2">
    <source>
        <dbReference type="ARBA" id="ARBA00015553"/>
    </source>
</evidence>
<keyword evidence="4 9" id="KW-0067">ATP-binding</keyword>
<keyword evidence="6 9" id="KW-0233">DNA recombination</keyword>
<dbReference type="PRINTS" id="PR00142">
    <property type="entry name" value="RECA"/>
</dbReference>
<keyword evidence="5 9" id="KW-0238">DNA-binding</keyword>
<comment type="subcellular location">
    <subcellularLocation>
        <location evidence="9">Cytoplasm</location>
    </subcellularLocation>
</comment>
<accession>A0ABN1RJN7</accession>
<evidence type="ECO:0000256" key="11">
    <source>
        <dbReference type="RuleBase" id="RU004527"/>
    </source>
</evidence>
<dbReference type="InterPro" id="IPR049428">
    <property type="entry name" value="RecA-like_N"/>
</dbReference>
<dbReference type="NCBIfam" id="TIGR02012">
    <property type="entry name" value="tigrfam_recA"/>
    <property type="match status" value="1"/>
</dbReference>
<dbReference type="InterPro" id="IPR013765">
    <property type="entry name" value="DNA_recomb/repair_RecA"/>
</dbReference>
<dbReference type="Pfam" id="PF21096">
    <property type="entry name" value="RecA_C"/>
    <property type="match status" value="1"/>
</dbReference>
<dbReference type="SMART" id="SM00382">
    <property type="entry name" value="AAA"/>
    <property type="match status" value="1"/>
</dbReference>
<comment type="similarity">
    <text evidence="1 9 11">Belongs to the RecA family.</text>
</comment>
<dbReference type="SUPFAM" id="SSF52540">
    <property type="entry name" value="P-loop containing nucleoside triphosphate hydrolases"/>
    <property type="match status" value="1"/>
</dbReference>
<evidence type="ECO:0000256" key="8">
    <source>
        <dbReference type="ARBA" id="ARBA00033319"/>
    </source>
</evidence>
<dbReference type="EMBL" id="BAAAID010000110">
    <property type="protein sequence ID" value="GAA0958432.1"/>
    <property type="molecule type" value="Genomic_DNA"/>
</dbReference>
<evidence type="ECO:0000313" key="15">
    <source>
        <dbReference type="Proteomes" id="UP001500418"/>
    </source>
</evidence>
<evidence type="ECO:0000256" key="5">
    <source>
        <dbReference type="ARBA" id="ARBA00023125"/>
    </source>
</evidence>
<sequence length="379" mass="39786">MAGTDREKALDAALAQIERQFGKGAVMRMGDRPNDPIEVISTGSTALDVALGVGGLPRGRVVEVYGPESSGKTTLTLHAVANAQRAGGTVAFVDAEHALDPDYAQKLGVDTDSLILSQPDNGEQALEIVDMLVRSGALDLIVIDSVAALVPRAEIEGEMGDSHVGLQARLMSQALRKITSALNQSKTTAIFINQLREKIGVMFGSPETTTGGRALKFYASVRIDIRRIETLKDGTDAVGNRTRCKVVKNKVAPPFKQAEFDILYGQGISREGGLIDMGVEHGFVRKSGAWYTYEGDQLGQGKENARNFLKDNPDLANEIEKKIKEKLGIGVKPQDPAAAEPTADAAGAAGVATAAPAKAVAAPAAKSGAKAAKTAAAKS</sequence>
<dbReference type="Proteomes" id="UP001500418">
    <property type="component" value="Unassembled WGS sequence"/>
</dbReference>
<dbReference type="InterPro" id="IPR023400">
    <property type="entry name" value="RecA_C_sf"/>
</dbReference>
<feature type="domain" description="RecA family profile 1" evidence="12">
    <location>
        <begin position="36"/>
        <end position="195"/>
    </location>
</feature>
<evidence type="ECO:0000256" key="3">
    <source>
        <dbReference type="ARBA" id="ARBA00022741"/>
    </source>
</evidence>
<name>A0ABN1RJN7_9ACTN</name>
<evidence type="ECO:0000256" key="6">
    <source>
        <dbReference type="ARBA" id="ARBA00023172"/>
    </source>
</evidence>
<keyword evidence="15" id="KW-1185">Reference proteome</keyword>
<dbReference type="SUPFAM" id="SSF54752">
    <property type="entry name" value="RecA protein, C-terminal domain"/>
    <property type="match status" value="1"/>
</dbReference>
<dbReference type="CDD" id="cd00983">
    <property type="entry name" value="RecA"/>
    <property type="match status" value="1"/>
</dbReference>
<evidence type="ECO:0000256" key="7">
    <source>
        <dbReference type="ARBA" id="ARBA00023236"/>
    </source>
</evidence>
<dbReference type="PROSITE" id="PS50163">
    <property type="entry name" value="RECA_3"/>
    <property type="match status" value="1"/>
</dbReference>
<keyword evidence="3 9" id="KW-0547">Nucleotide-binding</keyword>
<dbReference type="PROSITE" id="PS00321">
    <property type="entry name" value="RECA_1"/>
    <property type="match status" value="1"/>
</dbReference>
<evidence type="ECO:0000259" key="12">
    <source>
        <dbReference type="PROSITE" id="PS50162"/>
    </source>
</evidence>
<dbReference type="PANTHER" id="PTHR45900">
    <property type="entry name" value="RECA"/>
    <property type="match status" value="1"/>
</dbReference>
<comment type="function">
    <text evidence="9">Can catalyze the hydrolysis of ATP in the presence of single-stranded DNA, the ATP-dependent uptake of single-stranded DNA by duplex DNA, and the ATP-dependent hybridization of homologous single-stranded DNAs. It interacts with LexA causing its activation and leading to its autocatalytic cleavage.</text>
</comment>
<reference evidence="14 15" key="1">
    <citation type="journal article" date="2019" name="Int. J. Syst. Evol. Microbiol.">
        <title>The Global Catalogue of Microorganisms (GCM) 10K type strain sequencing project: providing services to taxonomists for standard genome sequencing and annotation.</title>
        <authorList>
            <consortium name="The Broad Institute Genomics Platform"/>
            <consortium name="The Broad Institute Genome Sequencing Center for Infectious Disease"/>
            <person name="Wu L."/>
            <person name="Ma J."/>
        </authorList>
    </citation>
    <scope>NUCLEOTIDE SEQUENCE [LARGE SCALE GENOMIC DNA]</scope>
    <source>
        <strain evidence="14 15">JCM 11444</strain>
    </source>
</reference>
<dbReference type="InterPro" id="IPR020587">
    <property type="entry name" value="RecA_monomer-monomer_interface"/>
</dbReference>
<evidence type="ECO:0000256" key="4">
    <source>
        <dbReference type="ARBA" id="ARBA00022840"/>
    </source>
</evidence>
<protein>
    <recommendedName>
        <fullName evidence="2 9">Protein RecA</fullName>
    </recommendedName>
    <alternativeName>
        <fullName evidence="8 9">Recombinase A</fullName>
    </alternativeName>
</protein>
<keyword evidence="9 10" id="KW-0234">DNA repair</keyword>
<dbReference type="InterPro" id="IPR020584">
    <property type="entry name" value="DNA_recomb/repair_RecA_CS"/>
</dbReference>
<dbReference type="InterPro" id="IPR049261">
    <property type="entry name" value="RecA-like_C"/>
</dbReference>
<proteinExistence type="inferred from homology"/>